<proteinExistence type="inferred from homology"/>
<dbReference type="GO" id="GO:0008270">
    <property type="term" value="F:zinc ion binding"/>
    <property type="evidence" value="ECO:0007669"/>
    <property type="project" value="InterPro"/>
</dbReference>
<comment type="caution">
    <text evidence="9">The sequence shown here is derived from an EMBL/GenBank/DDBJ whole genome shotgun (WGS) entry which is preliminary data.</text>
</comment>
<dbReference type="InterPro" id="IPR036174">
    <property type="entry name" value="Znf_Sec23_Sec24_sf"/>
</dbReference>
<dbReference type="GO" id="GO:0006886">
    <property type="term" value="P:intracellular protein transport"/>
    <property type="evidence" value="ECO:0007669"/>
    <property type="project" value="InterPro"/>
</dbReference>
<dbReference type="AlphaFoldDB" id="A0A9P6SSD4"/>
<protein>
    <submittedName>
        <fullName evidence="9">COPII coat Sec23p-Sfb3p heterodimer component</fullName>
    </submittedName>
</protein>
<dbReference type="GO" id="GO:0000149">
    <property type="term" value="F:SNARE binding"/>
    <property type="evidence" value="ECO:0007669"/>
    <property type="project" value="TreeGrafter"/>
</dbReference>
<dbReference type="Pfam" id="PF04810">
    <property type="entry name" value="zf-Sec23_Sec24"/>
    <property type="match status" value="1"/>
</dbReference>
<dbReference type="GO" id="GO:0090110">
    <property type="term" value="P:COPII-coated vesicle cargo loading"/>
    <property type="evidence" value="ECO:0007669"/>
    <property type="project" value="TreeGrafter"/>
</dbReference>
<feature type="domain" description="Sec23/Sec24 helical" evidence="7">
    <location>
        <begin position="463"/>
        <end position="515"/>
    </location>
</feature>
<evidence type="ECO:0000259" key="7">
    <source>
        <dbReference type="Pfam" id="PF04815"/>
    </source>
</evidence>
<dbReference type="Pfam" id="PF08033">
    <property type="entry name" value="Sec23_BS"/>
    <property type="match status" value="1"/>
</dbReference>
<dbReference type="SUPFAM" id="SSF53300">
    <property type="entry name" value="vWA-like"/>
    <property type="match status" value="1"/>
</dbReference>
<dbReference type="InterPro" id="IPR006896">
    <property type="entry name" value="Sec23/24_trunk_dom"/>
</dbReference>
<dbReference type="SUPFAM" id="SSF81995">
    <property type="entry name" value="beta-sandwich domain of Sec23/24"/>
    <property type="match status" value="1"/>
</dbReference>
<dbReference type="SUPFAM" id="SSF82754">
    <property type="entry name" value="C-terminal, gelsolin-like domain of Sec23/24"/>
    <property type="match status" value="1"/>
</dbReference>
<dbReference type="Pfam" id="PF04811">
    <property type="entry name" value="Sec23_trunk"/>
    <property type="match status" value="1"/>
</dbReference>
<feature type="domain" description="Sec23/Sec24 trunk" evidence="6">
    <location>
        <begin position="125"/>
        <end position="362"/>
    </location>
</feature>
<dbReference type="OrthoDB" id="49016at2759"/>
<feature type="domain" description="Zinc finger Sec23/Sec24-type" evidence="5">
    <location>
        <begin position="47"/>
        <end position="85"/>
    </location>
</feature>
<dbReference type="InterPro" id="IPR006895">
    <property type="entry name" value="Znf_Sec23_Sec24"/>
</dbReference>
<dbReference type="SUPFAM" id="SSF81811">
    <property type="entry name" value="Helical domain of Sec23/24"/>
    <property type="match status" value="1"/>
</dbReference>
<keyword evidence="3" id="KW-0653">Protein transport</keyword>
<dbReference type="Proteomes" id="UP000749646">
    <property type="component" value="Unassembled WGS sequence"/>
</dbReference>
<feature type="domain" description="Gelsolin-like" evidence="4">
    <location>
        <begin position="525"/>
        <end position="593"/>
    </location>
</feature>
<dbReference type="GO" id="GO:0030127">
    <property type="term" value="C:COPII vesicle coat"/>
    <property type="evidence" value="ECO:0007669"/>
    <property type="project" value="InterPro"/>
</dbReference>
<dbReference type="InterPro" id="IPR036465">
    <property type="entry name" value="vWFA_dom_sf"/>
</dbReference>
<dbReference type="InterPro" id="IPR012990">
    <property type="entry name" value="Beta-sandwich_Sec23_24"/>
</dbReference>
<dbReference type="InterPro" id="IPR036180">
    <property type="entry name" value="Gelsolin-like_dom_sf"/>
</dbReference>
<dbReference type="Gene3D" id="2.30.30.380">
    <property type="entry name" value="Zn-finger domain of Sec23/24"/>
    <property type="match status" value="1"/>
</dbReference>
<dbReference type="InterPro" id="IPR050550">
    <property type="entry name" value="SEC23_SEC24_subfamily"/>
</dbReference>
<evidence type="ECO:0000313" key="10">
    <source>
        <dbReference type="Proteomes" id="UP000749646"/>
    </source>
</evidence>
<dbReference type="SUPFAM" id="SSF82919">
    <property type="entry name" value="Zn-finger domain of Sec23/24"/>
    <property type="match status" value="1"/>
</dbReference>
<keyword evidence="2" id="KW-0813">Transport</keyword>
<dbReference type="PANTHER" id="PTHR13803:SF4">
    <property type="entry name" value="SECRETORY 24CD, ISOFORM C"/>
    <property type="match status" value="1"/>
</dbReference>
<dbReference type="InterPro" id="IPR006900">
    <property type="entry name" value="Sec23/24_helical_dom"/>
</dbReference>
<evidence type="ECO:0000259" key="4">
    <source>
        <dbReference type="Pfam" id="PF00626"/>
    </source>
</evidence>
<dbReference type="Gene3D" id="3.40.50.410">
    <property type="entry name" value="von Willebrand factor, type A domain"/>
    <property type="match status" value="1"/>
</dbReference>
<comment type="similarity">
    <text evidence="1">Belongs to the SEC23/SEC24 family. SEC24 subfamily.</text>
</comment>
<evidence type="ECO:0000256" key="3">
    <source>
        <dbReference type="ARBA" id="ARBA00022927"/>
    </source>
</evidence>
<evidence type="ECO:0000259" key="5">
    <source>
        <dbReference type="Pfam" id="PF04810"/>
    </source>
</evidence>
<reference evidence="9" key="1">
    <citation type="journal article" date="2020" name="Fungal Divers.">
        <title>Resolving the Mortierellaceae phylogeny through synthesis of multi-gene phylogenetics and phylogenomics.</title>
        <authorList>
            <person name="Vandepol N."/>
            <person name="Liber J."/>
            <person name="Desiro A."/>
            <person name="Na H."/>
            <person name="Kennedy M."/>
            <person name="Barry K."/>
            <person name="Grigoriev I.V."/>
            <person name="Miller A.N."/>
            <person name="O'Donnell K."/>
            <person name="Stajich J.E."/>
            <person name="Bonito G."/>
        </authorList>
    </citation>
    <scope>NUCLEOTIDE SEQUENCE</scope>
    <source>
        <strain evidence="9">MES-2147</strain>
    </source>
</reference>
<evidence type="ECO:0000259" key="6">
    <source>
        <dbReference type="Pfam" id="PF04811"/>
    </source>
</evidence>
<organism evidence="9 10">
    <name type="scientific">Modicella reniformis</name>
    <dbReference type="NCBI Taxonomy" id="1440133"/>
    <lineage>
        <taxon>Eukaryota</taxon>
        <taxon>Fungi</taxon>
        <taxon>Fungi incertae sedis</taxon>
        <taxon>Mucoromycota</taxon>
        <taxon>Mortierellomycotina</taxon>
        <taxon>Mortierellomycetes</taxon>
        <taxon>Mortierellales</taxon>
        <taxon>Mortierellaceae</taxon>
        <taxon>Modicella</taxon>
    </lineage>
</organism>
<gene>
    <name evidence="9" type="primary">SFB3_2</name>
    <name evidence="9" type="ORF">BGZ65_008067</name>
</gene>
<evidence type="ECO:0000313" key="9">
    <source>
        <dbReference type="EMBL" id="KAF9996349.1"/>
    </source>
</evidence>
<dbReference type="InterPro" id="IPR007123">
    <property type="entry name" value="Gelsolin-like_dom"/>
</dbReference>
<dbReference type="Pfam" id="PF00626">
    <property type="entry name" value="Gelsolin"/>
    <property type="match status" value="1"/>
</dbReference>
<feature type="domain" description="Sec23/Sec24 beta-sandwich" evidence="8">
    <location>
        <begin position="368"/>
        <end position="452"/>
    </location>
</feature>
<dbReference type="InterPro" id="IPR036175">
    <property type="entry name" value="Sec23/24_helical_dom_sf"/>
</dbReference>
<keyword evidence="10" id="KW-1185">Reference proteome</keyword>
<sequence length="670" mass="74921">MTTYNLPTTEELLAASQLPMGLIIQPLAQLRPGEIPIETVDFGDAGPPRCRRCNAYINPHMIFTSGGRRFVCNMCLFENEVEPMYFCNLDMNGRRCDLDQRPELRSGTVEFAVPKEYWGDKTLTAAAYVFAIDVSWNSIQSGMLQQCVEGIKHAIWDEEGRSRLVPGAEIAILTYDRNVHFYNLSFGLEQAQMMVVPDIADVFVPLGDGFLVNPETSQAIVEAMLDMLPQLFAENKTAEPVIGAVVQAVRLALEKRGGKLILFQTALPTFGPGALRFRDDSALYGTEKEKQLYAPQDDFFKDLAETCVESALSIDLFLFPNAYVDVATLGCLSSITGGDTYMFMNFNAARDGLKLQGDIGRLVNRPFGYNGLMRVRCSNGLRIAEHFGNFHMKNSTDLELAGLDSEKAFGVLVKHDGKLDDRTEASFQVALLYTTMDGHRRVRVHNYSTPVTTLLGNVFRWADMDTTINFLSKGAIAQALSKPLNEVREALTDKCVRILTAYRRNCASSTAPGQVGDMNPSNGKVTLPSLVRASYARLAPDGAYLLENGQKMFLWLGREISEQFLQNVFGVSTLEEISPGQRQLPEIDTVTSNQLRVLRSYMQSLRARFLELIVVRQGLDQVEIEFSALLVEDKNNDAMSYVDYLPTIHRMIQTEITTRPHEVHTSIWSR</sequence>
<dbReference type="InterPro" id="IPR029006">
    <property type="entry name" value="ADF-H/Gelsolin-like_dom_sf"/>
</dbReference>
<dbReference type="EMBL" id="JAAAHW010001183">
    <property type="protein sequence ID" value="KAF9996349.1"/>
    <property type="molecule type" value="Genomic_DNA"/>
</dbReference>
<dbReference type="GO" id="GO:0070971">
    <property type="term" value="C:endoplasmic reticulum exit site"/>
    <property type="evidence" value="ECO:0007669"/>
    <property type="project" value="TreeGrafter"/>
</dbReference>
<accession>A0A9P6SSD4</accession>
<evidence type="ECO:0000259" key="8">
    <source>
        <dbReference type="Pfam" id="PF08033"/>
    </source>
</evidence>
<dbReference type="PANTHER" id="PTHR13803">
    <property type="entry name" value="SEC24-RELATED PROTEIN"/>
    <property type="match status" value="1"/>
</dbReference>
<evidence type="ECO:0000256" key="2">
    <source>
        <dbReference type="ARBA" id="ARBA00022448"/>
    </source>
</evidence>
<dbReference type="Gene3D" id="3.40.20.10">
    <property type="entry name" value="Severin"/>
    <property type="match status" value="1"/>
</dbReference>
<dbReference type="Pfam" id="PF04815">
    <property type="entry name" value="Sec23_helical"/>
    <property type="match status" value="1"/>
</dbReference>
<name>A0A9P6SSD4_9FUNG</name>
<evidence type="ECO:0000256" key="1">
    <source>
        <dbReference type="ARBA" id="ARBA00008334"/>
    </source>
</evidence>